<protein>
    <submittedName>
        <fullName evidence="1">Uncharacterized protein</fullName>
    </submittedName>
</protein>
<evidence type="ECO:0000313" key="1">
    <source>
        <dbReference type="EMBL" id="CAG9957182.1"/>
    </source>
</evidence>
<reference evidence="1" key="2">
    <citation type="submission" date="2021-10" db="EMBL/GenBank/DDBJ databases">
        <authorList>
            <person name="Piombo E."/>
        </authorList>
    </citation>
    <scope>NUCLEOTIDE SEQUENCE</scope>
</reference>
<accession>A0ACA9UUQ1</accession>
<sequence length="1167" mass="128483">MSLERVYALLCWAGRNKSTGGIEHVQQQQGLSYCREADASGIEADIRTSSIQGRALHISAAATIVPHPRAVTAYITNAVSILLKDIRDKPSRARLRDRLQSLSCRLRRGHQSWLPDASQLLCQVADALHRETYASSKRARHRSGPGSPNHGGRRSLSIDSPTWHDAFPSSAGKQAETSLAGVKRKRPHGSPDWHVVIPDSRIIDSHTLPEETDRTIQDLSVQVACTTVDIILRVVREEIDSWQYTPVDTSVRPPRPDVQTSAAVADTPPPGWLTLPPLHIYDRESSPPTARLVDLSTDLPGAALSLLTACGGPRNRVHVVDIGINEWCRNALQALAEGGRYIEAGPLQRVAWISSPRETDGWSFLRSTQDQTTSTEASSLTLIQSILRDYLCASEGSTDRSPARPPARTIFSLEEDIDRYACNRPIPCFNGAAPPWSLESPLPLGRGLVHLIEAVPGLNCSVWHFGRSYSCDAFQRAPLNTGHCSLTLVGWRDWCLVQPADTRRFESLVSAVFGAGECEQWVRHHGLFISPVMLQWAGIRFSTLRTGPGDILFTEPGQYFSAIDVTDAVAVSASFLLPGEELQRSMPPDPPDICPLCPTYAITPAGRRVPPSRGPSELLSLVELVEAARRAYAVYRQANDELQRPRRPVPSRSETPIPQSARAGDICNDLAEPDELVSILRRWQPICQLPAPRIYRPQLAVWDVLCQAAGRQALTQLVDLVEAQRHHTLVAGVQQRELADRGNQVPYFLSGTAAVLPNSQVDFQDEAARAIAAALPLLCAQTASEHFNTYAKRLAQYRIAAIIQAVPKEERVTTKSILSQAIWYCKGKLPLRFASLQHHHTKGRKMLPLLSRIQGIIALLWSPPPSSRAATTPSLDLNAEDVELLYSLLPSADDSYIHTILTAGAGLSRSLSLEAIDVEFMWEDGGPSPKSLHGEHLIKEQLLPRPTTELYRHETFEGTSRPTRWPSAWPWPMNPLLTPPGSMTGAECELCSKYLCHCTAEPRPGMIRICRDSGKAAVSDEHRVTLRDHHDGHTEALTGHNSAGQLSVMLCYPGQLPAGSIIGYMTGEILPPYSTAGDLVFDIIRPLPSGTEHNDGLDRSPICQLDSRRRGTLLRLSPHNCKPNSELSLRFIGGRYIPVLVACRDIMGGEIITLKQGRGYSRCACYI</sequence>
<evidence type="ECO:0000313" key="2">
    <source>
        <dbReference type="Proteomes" id="UP000836387"/>
    </source>
</evidence>
<reference evidence="1" key="1">
    <citation type="submission" date="2020-04" db="EMBL/GenBank/DDBJ databases">
        <authorList>
            <person name="Broberg M."/>
        </authorList>
    </citation>
    <scope>NUCLEOTIDE SEQUENCE</scope>
</reference>
<dbReference type="EMBL" id="CADEHS020000655">
    <property type="protein sequence ID" value="CAG9957182.1"/>
    <property type="molecule type" value="Genomic_DNA"/>
</dbReference>
<name>A0ACA9UUQ1_BIOOC</name>
<dbReference type="Proteomes" id="UP000836387">
    <property type="component" value="Unassembled WGS sequence"/>
</dbReference>
<comment type="caution">
    <text evidence="1">The sequence shown here is derived from an EMBL/GenBank/DDBJ whole genome shotgun (WGS) entry which is preliminary data.</text>
</comment>
<proteinExistence type="predicted"/>
<keyword evidence="2" id="KW-1185">Reference proteome</keyword>
<gene>
    <name evidence="1" type="ORF">CRV2_00019819</name>
</gene>
<organism evidence="1 2">
    <name type="scientific">Clonostachys rosea f. rosea IK726</name>
    <dbReference type="NCBI Taxonomy" id="1349383"/>
    <lineage>
        <taxon>Eukaryota</taxon>
        <taxon>Fungi</taxon>
        <taxon>Dikarya</taxon>
        <taxon>Ascomycota</taxon>
        <taxon>Pezizomycotina</taxon>
        <taxon>Sordariomycetes</taxon>
        <taxon>Hypocreomycetidae</taxon>
        <taxon>Hypocreales</taxon>
        <taxon>Bionectriaceae</taxon>
        <taxon>Clonostachys</taxon>
    </lineage>
</organism>